<name>A0AAJ7T357_PETMA</name>
<dbReference type="Proteomes" id="UP001318040">
    <property type="component" value="Chromosome 15"/>
</dbReference>
<evidence type="ECO:0000256" key="1">
    <source>
        <dbReference type="ARBA" id="ARBA00000077"/>
    </source>
</evidence>
<dbReference type="InterPro" id="IPR037056">
    <property type="entry name" value="RNase_H1_N_sf"/>
</dbReference>
<dbReference type="GO" id="GO:0043137">
    <property type="term" value="P:DNA replication, removal of RNA primer"/>
    <property type="evidence" value="ECO:0007669"/>
    <property type="project" value="TreeGrafter"/>
</dbReference>
<evidence type="ECO:0000256" key="12">
    <source>
        <dbReference type="SAM" id="MobiDB-lite"/>
    </source>
</evidence>
<evidence type="ECO:0000256" key="11">
    <source>
        <dbReference type="ARBA" id="ARBA00022842"/>
    </source>
</evidence>
<dbReference type="SUPFAM" id="SSF55658">
    <property type="entry name" value="L9 N-domain-like"/>
    <property type="match status" value="1"/>
</dbReference>
<evidence type="ECO:0000256" key="6">
    <source>
        <dbReference type="ARBA" id="ARBA00017721"/>
    </source>
</evidence>
<dbReference type="KEGG" id="pmrn:116942531"/>
<dbReference type="GO" id="GO:0003676">
    <property type="term" value="F:nucleic acid binding"/>
    <property type="evidence" value="ECO:0007669"/>
    <property type="project" value="InterPro"/>
</dbReference>
<accession>A0AAJ7T357</accession>
<dbReference type="PANTHER" id="PTHR10642:SF26">
    <property type="entry name" value="RIBONUCLEASE H1"/>
    <property type="match status" value="1"/>
</dbReference>
<keyword evidence="10" id="KW-0378">Hydrolase</keyword>
<dbReference type="InterPro" id="IPR011320">
    <property type="entry name" value="RNase_H1_N"/>
</dbReference>
<dbReference type="InterPro" id="IPR036397">
    <property type="entry name" value="RNaseH_sf"/>
</dbReference>
<comment type="catalytic activity">
    <reaction evidence="1">
        <text>Endonucleolytic cleavage to 5'-phosphomonoester.</text>
        <dbReference type="EC" id="3.1.26.4"/>
    </reaction>
</comment>
<feature type="compositionally biased region" description="Basic and acidic residues" evidence="12">
    <location>
        <begin position="243"/>
        <end position="254"/>
    </location>
</feature>
<dbReference type="Pfam" id="PF00075">
    <property type="entry name" value="RNase_H"/>
    <property type="match status" value="1"/>
</dbReference>
<keyword evidence="11" id="KW-0460">Magnesium</keyword>
<dbReference type="RefSeq" id="XP_032810448.1">
    <property type="nucleotide sequence ID" value="XM_032954557.1"/>
</dbReference>
<dbReference type="GO" id="GO:0004523">
    <property type="term" value="F:RNA-DNA hybrid ribonuclease activity"/>
    <property type="evidence" value="ECO:0007669"/>
    <property type="project" value="UniProtKB-EC"/>
</dbReference>
<dbReference type="CDD" id="cd09280">
    <property type="entry name" value="RNase_HI_eukaryote_like"/>
    <property type="match status" value="1"/>
</dbReference>
<dbReference type="Gene3D" id="3.40.970.10">
    <property type="entry name" value="Ribonuclease H1, N-terminal domain"/>
    <property type="match status" value="1"/>
</dbReference>
<dbReference type="AlphaFoldDB" id="A0AAJ7T357"/>
<evidence type="ECO:0000256" key="3">
    <source>
        <dbReference type="ARBA" id="ARBA00004065"/>
    </source>
</evidence>
<evidence type="ECO:0000256" key="9">
    <source>
        <dbReference type="ARBA" id="ARBA00022759"/>
    </source>
</evidence>
<dbReference type="Gene3D" id="3.30.420.10">
    <property type="entry name" value="Ribonuclease H-like superfamily/Ribonuclease H"/>
    <property type="match status" value="1"/>
</dbReference>
<dbReference type="FunFam" id="3.40.970.10:FF:000002">
    <property type="entry name" value="Ribonuclease H"/>
    <property type="match status" value="1"/>
</dbReference>
<dbReference type="InterPro" id="IPR050092">
    <property type="entry name" value="RNase_H"/>
</dbReference>
<dbReference type="InterPro" id="IPR012337">
    <property type="entry name" value="RNaseH-like_sf"/>
</dbReference>
<keyword evidence="9" id="KW-0255">Endonuclease</keyword>
<evidence type="ECO:0000259" key="13">
    <source>
        <dbReference type="PROSITE" id="PS50879"/>
    </source>
</evidence>
<dbReference type="PROSITE" id="PS50879">
    <property type="entry name" value="RNASE_H_1"/>
    <property type="match status" value="1"/>
</dbReference>
<keyword evidence="8" id="KW-0479">Metal-binding</keyword>
<dbReference type="PANTHER" id="PTHR10642">
    <property type="entry name" value="RIBONUCLEASE H1"/>
    <property type="match status" value="1"/>
</dbReference>
<dbReference type="InterPro" id="IPR009027">
    <property type="entry name" value="Ribosomal_bL9/RNase_H1_N"/>
</dbReference>
<evidence type="ECO:0000256" key="5">
    <source>
        <dbReference type="ARBA" id="ARBA00012180"/>
    </source>
</evidence>
<dbReference type="EC" id="3.1.26.4" evidence="5"/>
<dbReference type="GeneID" id="116942531"/>
<evidence type="ECO:0000256" key="7">
    <source>
        <dbReference type="ARBA" id="ARBA00022722"/>
    </source>
</evidence>
<comment type="cofactor">
    <cofactor evidence="2">
        <name>Mg(2+)</name>
        <dbReference type="ChEBI" id="CHEBI:18420"/>
    </cofactor>
</comment>
<evidence type="ECO:0000256" key="2">
    <source>
        <dbReference type="ARBA" id="ARBA00001946"/>
    </source>
</evidence>
<evidence type="ECO:0000256" key="4">
    <source>
        <dbReference type="ARBA" id="ARBA00005300"/>
    </source>
</evidence>
<evidence type="ECO:0000313" key="14">
    <source>
        <dbReference type="Proteomes" id="UP001318040"/>
    </source>
</evidence>
<proteinExistence type="inferred from homology"/>
<dbReference type="Pfam" id="PF01693">
    <property type="entry name" value="Cauli_VI"/>
    <property type="match status" value="1"/>
</dbReference>
<feature type="domain" description="RNase H type-1" evidence="13">
    <location>
        <begin position="101"/>
        <end position="254"/>
    </location>
</feature>
<protein>
    <recommendedName>
        <fullName evidence="6">Ribonuclease H</fullName>
        <ecNumber evidence="5">3.1.26.4</ecNumber>
    </recommendedName>
</protein>
<evidence type="ECO:0000256" key="8">
    <source>
        <dbReference type="ARBA" id="ARBA00022723"/>
    </source>
</evidence>
<comment type="function">
    <text evidence="3">Endonuclease that specifically degrades the RNA of RNA-DNA hybrids.</text>
</comment>
<keyword evidence="7" id="KW-0540">Nuclease</keyword>
<dbReference type="SUPFAM" id="SSF53098">
    <property type="entry name" value="Ribonuclease H-like"/>
    <property type="match status" value="1"/>
</dbReference>
<gene>
    <name evidence="15" type="primary">LOC116942531</name>
</gene>
<evidence type="ECO:0000256" key="10">
    <source>
        <dbReference type="ARBA" id="ARBA00022801"/>
    </source>
</evidence>
<sequence>MLRTLRGLLLLVRAERRGYYAVRIGRSPGLYATWDECRTQVEGFPGADFRKFLCEGTAHAYLAQGRGGDGAATERPPQLRRRWEDEEQPADRGDQPRFTYVGGVPVVFTDGCCISNGRQAARAGLGVFWGTNNPLNLSERLVGRQTNQRAEIMVNKKNNMAACRAVQQASEQGLRKLIVCTDSMFIVNGMGSWVHTWKRSGWRQGSGSLVVNRADFALLDDLCSDMDITWVHVQGHSGNLGNEHADQLAKEGADKVPLPGAKPPPDPVATAVDPPDLGQPSAACQRVDSEDVDCASQADLAAEVDSSEPEEIRQTNLKKSIDVASWTL</sequence>
<comment type="similarity">
    <text evidence="4">Belongs to the RNase H family.</text>
</comment>
<reference evidence="15" key="1">
    <citation type="submission" date="2025-08" db="UniProtKB">
        <authorList>
            <consortium name="RefSeq"/>
        </authorList>
    </citation>
    <scope>IDENTIFICATION</scope>
    <source>
        <tissue evidence="15">Sperm</tissue>
    </source>
</reference>
<keyword evidence="14" id="KW-1185">Reference proteome</keyword>
<dbReference type="GO" id="GO:0046872">
    <property type="term" value="F:metal ion binding"/>
    <property type="evidence" value="ECO:0007669"/>
    <property type="project" value="UniProtKB-KW"/>
</dbReference>
<evidence type="ECO:0000313" key="15">
    <source>
        <dbReference type="RefSeq" id="XP_032810448.1"/>
    </source>
</evidence>
<feature type="region of interest" description="Disordered" evidence="12">
    <location>
        <begin position="242"/>
        <end position="290"/>
    </location>
</feature>
<organism evidence="14 15">
    <name type="scientific">Petromyzon marinus</name>
    <name type="common">Sea lamprey</name>
    <dbReference type="NCBI Taxonomy" id="7757"/>
    <lineage>
        <taxon>Eukaryota</taxon>
        <taxon>Metazoa</taxon>
        <taxon>Chordata</taxon>
        <taxon>Craniata</taxon>
        <taxon>Vertebrata</taxon>
        <taxon>Cyclostomata</taxon>
        <taxon>Hyperoartia</taxon>
        <taxon>Petromyzontiformes</taxon>
        <taxon>Petromyzontidae</taxon>
        <taxon>Petromyzon</taxon>
    </lineage>
</organism>
<dbReference type="InterPro" id="IPR002156">
    <property type="entry name" value="RNaseH_domain"/>
</dbReference>